<protein>
    <submittedName>
        <fullName evidence="2">Uncharacterized protein</fullName>
    </submittedName>
</protein>
<dbReference type="RefSeq" id="WP_131003666.1">
    <property type="nucleotide sequence ID" value="NZ_JBHSZR010000013.1"/>
</dbReference>
<proteinExistence type="predicted"/>
<keyword evidence="3" id="KW-1185">Reference proteome</keyword>
<accession>A0A4Q9GG36</accession>
<dbReference type="EMBL" id="SIUB01000005">
    <property type="protein sequence ID" value="TBN52432.1"/>
    <property type="molecule type" value="Genomic_DNA"/>
</dbReference>
<reference evidence="2 3" key="1">
    <citation type="submission" date="2019-02" db="EMBL/GenBank/DDBJ databases">
        <title>Hansschlegelia quercus sp. nov., a novel methylotrophic bacterium from buds of oak (Quercus robur L.).</title>
        <authorList>
            <person name="Agafonova N.V."/>
            <person name="Kaparullina E.N."/>
            <person name="Grouzdev D.S."/>
            <person name="Doronina N.V."/>
        </authorList>
    </citation>
    <scope>NUCLEOTIDE SEQUENCE [LARGE SCALE GENOMIC DNA]</scope>
    <source>
        <strain evidence="2 3">Dub</strain>
    </source>
</reference>
<dbReference type="OrthoDB" id="8450574at2"/>
<feature type="signal peptide" evidence="1">
    <location>
        <begin position="1"/>
        <end position="19"/>
    </location>
</feature>
<evidence type="ECO:0000313" key="2">
    <source>
        <dbReference type="EMBL" id="TBN52432.1"/>
    </source>
</evidence>
<gene>
    <name evidence="2" type="ORF">EYR15_11370</name>
</gene>
<dbReference type="AlphaFoldDB" id="A0A4Q9GG36"/>
<dbReference type="Proteomes" id="UP000291613">
    <property type="component" value="Unassembled WGS sequence"/>
</dbReference>
<evidence type="ECO:0000313" key="3">
    <source>
        <dbReference type="Proteomes" id="UP000291613"/>
    </source>
</evidence>
<organism evidence="2 3">
    <name type="scientific">Hansschlegelia quercus</name>
    <dbReference type="NCBI Taxonomy" id="2528245"/>
    <lineage>
        <taxon>Bacteria</taxon>
        <taxon>Pseudomonadati</taxon>
        <taxon>Pseudomonadota</taxon>
        <taxon>Alphaproteobacteria</taxon>
        <taxon>Hyphomicrobiales</taxon>
        <taxon>Methylopilaceae</taxon>
        <taxon>Hansschlegelia</taxon>
    </lineage>
</organism>
<feature type="chain" id="PRO_5020272333" evidence="1">
    <location>
        <begin position="20"/>
        <end position="132"/>
    </location>
</feature>
<keyword evidence="1" id="KW-0732">Signal</keyword>
<comment type="caution">
    <text evidence="2">The sequence shown here is derived from an EMBL/GenBank/DDBJ whole genome shotgun (WGS) entry which is preliminary data.</text>
</comment>
<sequence length="132" mass="13949">MRRTLSCLLLLSIASPALAAPKSFEVATKVGRSNVKMRIALHPQADKCSPKQIDLLKAKALKEGSEHIRAHLAEVTARAKTDASGPKEFFGLGYLGGCPADGGAWIAFPAQGPNRAVARFSPGEGWSPMAPL</sequence>
<name>A0A4Q9GG36_9HYPH</name>
<evidence type="ECO:0000256" key="1">
    <source>
        <dbReference type="SAM" id="SignalP"/>
    </source>
</evidence>